<dbReference type="InterPro" id="IPR009057">
    <property type="entry name" value="Homeodomain-like_sf"/>
</dbReference>
<evidence type="ECO:0000313" key="7">
    <source>
        <dbReference type="EMBL" id="KGJ05620.1"/>
    </source>
</evidence>
<dbReference type="PROSITE" id="PS01081">
    <property type="entry name" value="HTH_TETR_1"/>
    <property type="match status" value="1"/>
</dbReference>
<dbReference type="InterPro" id="IPR036271">
    <property type="entry name" value="Tet_transcr_reg_TetR-rel_C_sf"/>
</dbReference>
<dbReference type="InterPro" id="IPR050109">
    <property type="entry name" value="HTH-type_TetR-like_transc_reg"/>
</dbReference>
<dbReference type="STRING" id="376733.SAMN04487972_10582"/>
<dbReference type="InterPro" id="IPR013572">
    <property type="entry name" value="Tscrpt_reg_MAATS_C"/>
</dbReference>
<dbReference type="Gene3D" id="1.10.357.10">
    <property type="entry name" value="Tetracycline Repressor, domain 2"/>
    <property type="match status" value="1"/>
</dbReference>
<evidence type="ECO:0000259" key="6">
    <source>
        <dbReference type="PROSITE" id="PS50977"/>
    </source>
</evidence>
<evidence type="ECO:0000256" key="1">
    <source>
        <dbReference type="ARBA" id="ARBA00022491"/>
    </source>
</evidence>
<dbReference type="GO" id="GO:0003700">
    <property type="term" value="F:DNA-binding transcription factor activity"/>
    <property type="evidence" value="ECO:0007669"/>
    <property type="project" value="TreeGrafter"/>
</dbReference>
<dbReference type="SUPFAM" id="SSF48498">
    <property type="entry name" value="Tetracyclin repressor-like, C-terminal domain"/>
    <property type="match status" value="1"/>
</dbReference>
<dbReference type="PANTHER" id="PTHR30055">
    <property type="entry name" value="HTH-TYPE TRANSCRIPTIONAL REGULATOR RUTR"/>
    <property type="match status" value="1"/>
</dbReference>
<dbReference type="EMBL" id="JRKN01000005">
    <property type="protein sequence ID" value="KGJ05620.1"/>
    <property type="molecule type" value="Genomic_DNA"/>
</dbReference>
<dbReference type="eggNOG" id="COG1309">
    <property type="taxonomic scope" value="Bacteria"/>
</dbReference>
<evidence type="ECO:0000256" key="3">
    <source>
        <dbReference type="ARBA" id="ARBA00023125"/>
    </source>
</evidence>
<dbReference type="PROSITE" id="PS50977">
    <property type="entry name" value="HTH_TETR_2"/>
    <property type="match status" value="1"/>
</dbReference>
<dbReference type="InterPro" id="IPR001647">
    <property type="entry name" value="HTH_TetR"/>
</dbReference>
<dbReference type="Proteomes" id="UP000182312">
    <property type="component" value="Unassembled WGS sequence"/>
</dbReference>
<keyword evidence="1" id="KW-0678">Repressor</keyword>
<dbReference type="SUPFAM" id="SSF46689">
    <property type="entry name" value="Homeodomain-like"/>
    <property type="match status" value="1"/>
</dbReference>
<keyword evidence="9" id="KW-1185">Reference proteome</keyword>
<dbReference type="PANTHER" id="PTHR30055:SF240">
    <property type="entry name" value="HTH-TYPE TRANSCRIPTIONAL REGULATOR ACRR"/>
    <property type="match status" value="1"/>
</dbReference>
<feature type="domain" description="HTH tetR-type" evidence="6">
    <location>
        <begin position="9"/>
        <end position="69"/>
    </location>
</feature>
<accession>A0A099F4G4</accession>
<evidence type="ECO:0000256" key="2">
    <source>
        <dbReference type="ARBA" id="ARBA00023015"/>
    </source>
</evidence>
<dbReference type="PRINTS" id="PR00455">
    <property type="entry name" value="HTHTETR"/>
</dbReference>
<evidence type="ECO:0000256" key="5">
    <source>
        <dbReference type="PROSITE-ProRule" id="PRU00335"/>
    </source>
</evidence>
<sequence length="206" mass="23252">MRRTKEEAEQTRTAILDVAEHIFAEKGVSSASLESISRAAGVTRGAFYWHFKDKTDLLTALRARRLLPQEGILAMAAEQGYDDPLGLLEAAGHEMLAIFEVDESQQRMFRILSHMVEDEETARCIRDINNQMFELLRRIARQARSNGTLSPDFTPEEAAVLMMSTMHGLLSEWLRSAKAFPLSVLGWKILSSQMSLLRGCENARRP</sequence>
<dbReference type="RefSeq" id="WP_036739203.1">
    <property type="nucleotide sequence ID" value="NZ_FOJO01000005.1"/>
</dbReference>
<feature type="DNA-binding region" description="H-T-H motif" evidence="5">
    <location>
        <begin position="32"/>
        <end position="51"/>
    </location>
</feature>
<keyword evidence="3 5" id="KW-0238">DNA-binding</keyword>
<evidence type="ECO:0000313" key="9">
    <source>
        <dbReference type="Proteomes" id="UP000029846"/>
    </source>
</evidence>
<name>A0A099F4G4_9RHOB</name>
<reference evidence="7 9" key="2">
    <citation type="submission" date="2014-10" db="EMBL/GenBank/DDBJ databases">
        <title>Paracoccus sanguinis sp. nov., isolated from clinical specimens of New York State patients.</title>
        <authorList>
            <person name="Mingle L.A."/>
            <person name="Cole J.A."/>
            <person name="Lapierre P."/>
            <person name="Musser K.A."/>
        </authorList>
    </citation>
    <scope>NUCLEOTIDE SEQUENCE [LARGE SCALE GENOMIC DNA]</scope>
    <source>
        <strain evidence="7 9">JCM 14014</strain>
    </source>
</reference>
<evidence type="ECO:0000313" key="8">
    <source>
        <dbReference type="EMBL" id="SFA47456.1"/>
    </source>
</evidence>
<organism evidence="7 9">
    <name type="scientific">Paracoccus halophilus</name>
    <dbReference type="NCBI Taxonomy" id="376733"/>
    <lineage>
        <taxon>Bacteria</taxon>
        <taxon>Pseudomonadati</taxon>
        <taxon>Pseudomonadota</taxon>
        <taxon>Alphaproteobacteria</taxon>
        <taxon>Rhodobacterales</taxon>
        <taxon>Paracoccaceae</taxon>
        <taxon>Paracoccus</taxon>
    </lineage>
</organism>
<evidence type="ECO:0000256" key="4">
    <source>
        <dbReference type="ARBA" id="ARBA00023163"/>
    </source>
</evidence>
<dbReference type="GO" id="GO:0000976">
    <property type="term" value="F:transcription cis-regulatory region binding"/>
    <property type="evidence" value="ECO:0007669"/>
    <property type="project" value="TreeGrafter"/>
</dbReference>
<proteinExistence type="predicted"/>
<dbReference type="Proteomes" id="UP000029846">
    <property type="component" value="Unassembled WGS sequence"/>
</dbReference>
<reference evidence="7 9" key="1">
    <citation type="submission" date="2014-09" db="EMBL/GenBank/DDBJ databases">
        <authorList>
            <person name="McGinnis J.M."/>
            <person name="Wolfgang W.J."/>
        </authorList>
    </citation>
    <scope>NUCLEOTIDE SEQUENCE [LARGE SCALE GENOMIC DNA]</scope>
    <source>
        <strain evidence="7 9">JCM 14014</strain>
    </source>
</reference>
<dbReference type="InterPro" id="IPR023772">
    <property type="entry name" value="DNA-bd_HTH_TetR-type_CS"/>
</dbReference>
<dbReference type="Pfam" id="PF00440">
    <property type="entry name" value="TetR_N"/>
    <property type="match status" value="1"/>
</dbReference>
<dbReference type="Pfam" id="PF08361">
    <property type="entry name" value="TetR_C_2"/>
    <property type="match status" value="1"/>
</dbReference>
<protein>
    <submittedName>
        <fullName evidence="8">Transcriptional regulator, TetR family</fullName>
    </submittedName>
</protein>
<evidence type="ECO:0000313" key="10">
    <source>
        <dbReference type="Proteomes" id="UP000182312"/>
    </source>
</evidence>
<dbReference type="AlphaFoldDB" id="A0A099F4G4"/>
<keyword evidence="2" id="KW-0805">Transcription regulation</keyword>
<keyword evidence="4" id="KW-0804">Transcription</keyword>
<gene>
    <name evidence="7" type="ORF">IT41_05250</name>
    <name evidence="8" type="ORF">SAMN04487972_10582</name>
</gene>
<dbReference type="EMBL" id="FOJO01000005">
    <property type="protein sequence ID" value="SFA47456.1"/>
    <property type="molecule type" value="Genomic_DNA"/>
</dbReference>
<reference evidence="8 10" key="3">
    <citation type="submission" date="2016-10" db="EMBL/GenBank/DDBJ databases">
        <authorList>
            <person name="de Groot N.N."/>
        </authorList>
    </citation>
    <scope>NUCLEOTIDE SEQUENCE [LARGE SCALE GENOMIC DNA]</scope>
    <source>
        <strain evidence="8 10">CGMCC 1.6117</strain>
    </source>
</reference>